<dbReference type="EMBL" id="JQ439003">
    <property type="protein sequence ID" value="AFI99117.1"/>
    <property type="molecule type" value="mRNA"/>
</dbReference>
<proteinExistence type="evidence at transcript level"/>
<accession>I1YAR4</accession>
<feature type="domain" description="FUZ/MON1/HPS1 second Longin" evidence="2">
    <location>
        <begin position="181"/>
        <end position="264"/>
    </location>
</feature>
<organism evidence="3">
    <name type="scientific">Clytia hemisphaerica</name>
    <dbReference type="NCBI Taxonomy" id="252671"/>
    <lineage>
        <taxon>Eukaryota</taxon>
        <taxon>Metazoa</taxon>
        <taxon>Cnidaria</taxon>
        <taxon>Hydrozoa</taxon>
        <taxon>Hydroidolina</taxon>
        <taxon>Leptothecata</taxon>
        <taxon>Obeliida</taxon>
        <taxon>Clytiidae</taxon>
        <taxon>Clytia</taxon>
    </lineage>
</organism>
<dbReference type="InterPro" id="IPR026069">
    <property type="entry name" value="Fuzzy"/>
</dbReference>
<dbReference type="InterPro" id="IPR043971">
    <property type="entry name" value="FUZ/MON1/HPS1_longin_2"/>
</dbReference>
<dbReference type="InterPro" id="IPR043972">
    <property type="entry name" value="FUZ/MON1/HPS1_longin_1"/>
</dbReference>
<dbReference type="Pfam" id="PF19036">
    <property type="entry name" value="Fuz_longin_1"/>
    <property type="match status" value="1"/>
</dbReference>
<feature type="domain" description="FUZ/MON1/HPS1 first Longin" evidence="1">
    <location>
        <begin position="22"/>
        <end position="141"/>
    </location>
</feature>
<dbReference type="Pfam" id="PF19037">
    <property type="entry name" value="Fuz_longin_2"/>
    <property type="match status" value="1"/>
</dbReference>
<name>I1YAR4_9CNID</name>
<protein>
    <submittedName>
        <fullName evidence="3">Fuzzy</fullName>
    </submittedName>
</protein>
<feature type="non-terminal residue" evidence="3">
    <location>
        <position position="291"/>
    </location>
</feature>
<dbReference type="GO" id="GO:1905515">
    <property type="term" value="P:non-motile cilium assembly"/>
    <property type="evidence" value="ECO:0007669"/>
    <property type="project" value="TreeGrafter"/>
</dbReference>
<sequence length="291" mass="32525">MKSNEPREGGIKSTDSLIKFSLHCLTVNGIPLFSKNIGHSSTVPFPVIGSLNGVQMFAKSKGVESGLTRTETGVVFWKEYESVKFILLVFENKCNERFLETLIENLYKSLIMSIGETELTKSNNVERLKKKMKLCSPLLDAMLGPSKITATLTQTTETLHISNSSVLINYLTSFTEDLDSEFGCITVDGRVVVATEKFWQLQTIETSLLSYVVYNLRNATASDTPVYLPNGSPVVPHRLITVTLIDHVQIAIVCGPEPSLHEIQNKLIVHYWSPLVPYLRECLRSLPRSFP</sequence>
<evidence type="ECO:0000259" key="1">
    <source>
        <dbReference type="Pfam" id="PF19036"/>
    </source>
</evidence>
<reference evidence="3" key="1">
    <citation type="submission" date="2012-01" db="EMBL/GenBank/DDBJ databases">
        <title>Conserved Wnt/PCP pathway proteins in a hydrozoan Clytia hemisphaerica.</title>
        <authorList>
            <person name="Momose T."/>
            <person name="Houliston E."/>
        </authorList>
    </citation>
    <scope>NUCLEOTIDE SEQUENCE</scope>
</reference>
<dbReference type="PANTHER" id="PTHR13559">
    <property type="entry name" value="INTRACELLULAR TRAFFIC PROTEIN-RELATED"/>
    <property type="match status" value="1"/>
</dbReference>
<dbReference type="AlphaFoldDB" id="I1YAR4"/>
<dbReference type="GO" id="GO:0016192">
    <property type="term" value="P:vesicle-mediated transport"/>
    <property type="evidence" value="ECO:0007669"/>
    <property type="project" value="InterPro"/>
</dbReference>
<evidence type="ECO:0000259" key="2">
    <source>
        <dbReference type="Pfam" id="PF19037"/>
    </source>
</evidence>
<evidence type="ECO:0000313" key="3">
    <source>
        <dbReference type="EMBL" id="AFI99117.1"/>
    </source>
</evidence>
<dbReference type="PANTHER" id="PTHR13559:SF1">
    <property type="entry name" value="PROTEIN FUZZY HOMOLOG"/>
    <property type="match status" value="1"/>
</dbReference>